<evidence type="ECO:0000313" key="5">
    <source>
        <dbReference type="Proteomes" id="UP000799118"/>
    </source>
</evidence>
<sequence length="688" mass="78363">MHAPDEVSRPCLIVYLPALHKPSFLRSIAQNLHYKDIHFGALVLAVCALGARISDDPRVYEDDVGVLGSQSNDAIEQSAGWKWIRQIQPVKRTFSTPSCIYEIQLYSLYIIFMQATSTPESCWVLVSIGVRLAQDVGAHRKKGCVKPTLETELWKRAFWMLYIADIFTSAVMGRPRCINTEDFDVELPCNECWEDQQPGQPSSALYFVCLIKLMDVLGLVMRTIYAVKLSSQYAIRTPDMWTTTGVTRLQWNEKIVAQLDSSLNKWVDEIPEHLRWDPNKENTEYFHQSVVLYTTYYWVQVQVHRPFIPRSGNGSILSFPSLAICANASRSCYSIMEVQRRRNIGLLALPNVMMALYSASMVLLVNVWRGRRLKSSTSVATLQKELVDVYQCINLLSLYEKRWQQAGRFCDTLREIISSRFHHGQRFPELRSTQRSRETALNDDSASTEHRDREIASSHPVSMAGQSNPGTQSQVRSAVPIPDATADLGSYNTSFILPTHTQELGSLPIYESEDWNEQWLLFNSQTQHIRGSSNPNPDIRMMPTLTPDEFGSNSNLTSMDIDMTFPTAKPALTLFIRAHSQQCWSRCRFWARWYYFKFLVLIMLLAEDFPLVSGNNKNFGHTNFAEALTGVTPNGMNFDLGNGTFANHSLNPNLPFYPSTATNDSEWDDWDSYMASVDEILRNINPSL</sequence>
<evidence type="ECO:0000259" key="3">
    <source>
        <dbReference type="SMART" id="SM00906"/>
    </source>
</evidence>
<evidence type="ECO:0000313" key="4">
    <source>
        <dbReference type="EMBL" id="KAE9388531.1"/>
    </source>
</evidence>
<dbReference type="AlphaFoldDB" id="A0A6A4GS02"/>
<name>A0A6A4GS02_9AGAR</name>
<evidence type="ECO:0000256" key="2">
    <source>
        <dbReference type="SAM" id="MobiDB-lite"/>
    </source>
</evidence>
<dbReference type="GO" id="GO:0006351">
    <property type="term" value="P:DNA-templated transcription"/>
    <property type="evidence" value="ECO:0007669"/>
    <property type="project" value="InterPro"/>
</dbReference>
<dbReference type="EMBL" id="ML769739">
    <property type="protein sequence ID" value="KAE9388531.1"/>
    <property type="molecule type" value="Genomic_DNA"/>
</dbReference>
<proteinExistence type="predicted"/>
<evidence type="ECO:0000256" key="1">
    <source>
        <dbReference type="ARBA" id="ARBA00023242"/>
    </source>
</evidence>
<dbReference type="PANTHER" id="PTHR46910:SF38">
    <property type="entry name" value="ZN(2)-C6 FUNGAL-TYPE DOMAIN-CONTAINING PROTEIN"/>
    <property type="match status" value="1"/>
</dbReference>
<dbReference type="Proteomes" id="UP000799118">
    <property type="component" value="Unassembled WGS sequence"/>
</dbReference>
<dbReference type="GO" id="GO:0003700">
    <property type="term" value="F:DNA-binding transcription factor activity"/>
    <property type="evidence" value="ECO:0007669"/>
    <property type="project" value="InterPro"/>
</dbReference>
<dbReference type="Pfam" id="PF04082">
    <property type="entry name" value="Fungal_trans"/>
    <property type="match status" value="1"/>
</dbReference>
<organism evidence="4 5">
    <name type="scientific">Gymnopus androsaceus JB14</name>
    <dbReference type="NCBI Taxonomy" id="1447944"/>
    <lineage>
        <taxon>Eukaryota</taxon>
        <taxon>Fungi</taxon>
        <taxon>Dikarya</taxon>
        <taxon>Basidiomycota</taxon>
        <taxon>Agaricomycotina</taxon>
        <taxon>Agaricomycetes</taxon>
        <taxon>Agaricomycetidae</taxon>
        <taxon>Agaricales</taxon>
        <taxon>Marasmiineae</taxon>
        <taxon>Omphalotaceae</taxon>
        <taxon>Gymnopus</taxon>
    </lineage>
</organism>
<dbReference type="InterPro" id="IPR050987">
    <property type="entry name" value="AtrR-like"/>
</dbReference>
<dbReference type="GO" id="GO:0003677">
    <property type="term" value="F:DNA binding"/>
    <property type="evidence" value="ECO:0007669"/>
    <property type="project" value="InterPro"/>
</dbReference>
<dbReference type="SMART" id="SM00906">
    <property type="entry name" value="Fungal_trans"/>
    <property type="match status" value="1"/>
</dbReference>
<protein>
    <recommendedName>
        <fullName evidence="3">Xylanolytic transcriptional activator regulatory domain-containing protein</fullName>
    </recommendedName>
</protein>
<feature type="domain" description="Xylanolytic transcriptional activator regulatory" evidence="3">
    <location>
        <begin position="122"/>
        <end position="194"/>
    </location>
</feature>
<keyword evidence="5" id="KW-1185">Reference proteome</keyword>
<feature type="region of interest" description="Disordered" evidence="2">
    <location>
        <begin position="428"/>
        <end position="475"/>
    </location>
</feature>
<gene>
    <name evidence="4" type="ORF">BT96DRAFT_981027</name>
</gene>
<dbReference type="PANTHER" id="PTHR46910">
    <property type="entry name" value="TRANSCRIPTION FACTOR PDR1"/>
    <property type="match status" value="1"/>
</dbReference>
<keyword evidence="1" id="KW-0539">Nucleus</keyword>
<dbReference type="CDD" id="cd12148">
    <property type="entry name" value="fungal_TF_MHR"/>
    <property type="match status" value="1"/>
</dbReference>
<accession>A0A6A4GS02</accession>
<feature type="compositionally biased region" description="Basic and acidic residues" evidence="2">
    <location>
        <begin position="447"/>
        <end position="456"/>
    </location>
</feature>
<reference evidence="4" key="1">
    <citation type="journal article" date="2019" name="Environ. Microbiol.">
        <title>Fungal ecological strategies reflected in gene transcription - a case study of two litter decomposers.</title>
        <authorList>
            <person name="Barbi F."/>
            <person name="Kohler A."/>
            <person name="Barry K."/>
            <person name="Baskaran P."/>
            <person name="Daum C."/>
            <person name="Fauchery L."/>
            <person name="Ihrmark K."/>
            <person name="Kuo A."/>
            <person name="LaButti K."/>
            <person name="Lipzen A."/>
            <person name="Morin E."/>
            <person name="Grigoriev I.V."/>
            <person name="Henrissat B."/>
            <person name="Lindahl B."/>
            <person name="Martin F."/>
        </authorList>
    </citation>
    <scope>NUCLEOTIDE SEQUENCE</scope>
    <source>
        <strain evidence="4">JB14</strain>
    </source>
</reference>
<dbReference type="InterPro" id="IPR007219">
    <property type="entry name" value="XnlR_reg_dom"/>
</dbReference>
<feature type="compositionally biased region" description="Polar residues" evidence="2">
    <location>
        <begin position="464"/>
        <end position="475"/>
    </location>
</feature>
<dbReference type="OrthoDB" id="4456959at2759"/>
<dbReference type="GO" id="GO:0008270">
    <property type="term" value="F:zinc ion binding"/>
    <property type="evidence" value="ECO:0007669"/>
    <property type="project" value="InterPro"/>
</dbReference>